<keyword evidence="5" id="KW-0997">Cell inner membrane</keyword>
<evidence type="ECO:0000256" key="7">
    <source>
        <dbReference type="ARBA" id="ARBA00022833"/>
    </source>
</evidence>
<keyword evidence="3" id="KW-0813">Transport</keyword>
<dbReference type="PANTHER" id="PTHR46494:SF3">
    <property type="entry name" value="ZINC TRANSPORT PROTEIN ZNTB"/>
    <property type="match status" value="1"/>
</dbReference>
<proteinExistence type="inferred from homology"/>
<dbReference type="GO" id="GO:0000287">
    <property type="term" value="F:magnesium ion binding"/>
    <property type="evidence" value="ECO:0007669"/>
    <property type="project" value="TreeGrafter"/>
</dbReference>
<keyword evidence="4" id="KW-1003">Cell membrane</keyword>
<dbReference type="KEGG" id="rsu:NHU_02732"/>
<reference evidence="13 14" key="1">
    <citation type="submission" date="2015-02" db="EMBL/GenBank/DDBJ databases">
        <title>Genome sequene of Rhodovulum sulfidophilum DSM 2351.</title>
        <authorList>
            <person name="Nagao N."/>
        </authorList>
    </citation>
    <scope>NUCLEOTIDE SEQUENCE [LARGE SCALE GENOMIC DNA]</scope>
    <source>
        <strain evidence="13 14">DSM 2351</strain>
    </source>
</reference>
<dbReference type="eggNOG" id="COG0598">
    <property type="taxonomic scope" value="Bacteria"/>
</dbReference>
<dbReference type="CDD" id="cd12833">
    <property type="entry name" value="ZntB-like_1"/>
    <property type="match status" value="1"/>
</dbReference>
<feature type="transmembrane region" description="Helical" evidence="12">
    <location>
        <begin position="267"/>
        <end position="288"/>
    </location>
</feature>
<evidence type="ECO:0000313" key="14">
    <source>
        <dbReference type="Proteomes" id="UP000064912"/>
    </source>
</evidence>
<feature type="transmembrane region" description="Helical" evidence="12">
    <location>
        <begin position="300"/>
        <end position="323"/>
    </location>
</feature>
<keyword evidence="9" id="KW-0406">Ion transport</keyword>
<dbReference type="EMBL" id="AP014800">
    <property type="protein sequence ID" value="BAQ69879.1"/>
    <property type="molecule type" value="Genomic_DNA"/>
</dbReference>
<dbReference type="GO" id="GO:0005886">
    <property type="term" value="C:plasma membrane"/>
    <property type="evidence" value="ECO:0007669"/>
    <property type="project" value="UniProtKB-SubCell"/>
</dbReference>
<evidence type="ECO:0000256" key="1">
    <source>
        <dbReference type="ARBA" id="ARBA00004651"/>
    </source>
</evidence>
<evidence type="ECO:0000256" key="12">
    <source>
        <dbReference type="SAM" id="Phobius"/>
    </source>
</evidence>
<dbReference type="GO" id="GO:0050897">
    <property type="term" value="F:cobalt ion binding"/>
    <property type="evidence" value="ECO:0007669"/>
    <property type="project" value="TreeGrafter"/>
</dbReference>
<dbReference type="InterPro" id="IPR045861">
    <property type="entry name" value="CorA_cytoplasmic_dom"/>
</dbReference>
<keyword evidence="11" id="KW-0175">Coiled coil</keyword>
<organism evidence="13 14">
    <name type="scientific">Rhodovulum sulfidophilum</name>
    <name type="common">Rhodobacter sulfidophilus</name>
    <dbReference type="NCBI Taxonomy" id="35806"/>
    <lineage>
        <taxon>Bacteria</taxon>
        <taxon>Pseudomonadati</taxon>
        <taxon>Pseudomonadota</taxon>
        <taxon>Alphaproteobacteria</taxon>
        <taxon>Rhodobacterales</taxon>
        <taxon>Paracoccaceae</taxon>
        <taxon>Rhodovulum</taxon>
    </lineage>
</organism>
<evidence type="ECO:0000256" key="2">
    <source>
        <dbReference type="ARBA" id="ARBA00009765"/>
    </source>
</evidence>
<gene>
    <name evidence="13" type="ORF">NHU_02732</name>
</gene>
<dbReference type="SUPFAM" id="SSF144083">
    <property type="entry name" value="Magnesium transport protein CorA, transmembrane region"/>
    <property type="match status" value="1"/>
</dbReference>
<evidence type="ECO:0000256" key="4">
    <source>
        <dbReference type="ARBA" id="ARBA00022475"/>
    </source>
</evidence>
<keyword evidence="7" id="KW-0862">Zinc</keyword>
<dbReference type="PANTHER" id="PTHR46494">
    <property type="entry name" value="CORA FAMILY METAL ION TRANSPORTER (EUROFUNG)"/>
    <property type="match status" value="1"/>
</dbReference>
<dbReference type="SUPFAM" id="SSF143865">
    <property type="entry name" value="CorA soluble domain-like"/>
    <property type="match status" value="1"/>
</dbReference>
<keyword evidence="10 12" id="KW-0472">Membrane</keyword>
<evidence type="ECO:0000256" key="11">
    <source>
        <dbReference type="SAM" id="Coils"/>
    </source>
</evidence>
<dbReference type="Gene3D" id="1.20.58.340">
    <property type="entry name" value="Magnesium transport protein CorA, transmembrane region"/>
    <property type="match status" value="2"/>
</dbReference>
<dbReference type="GO" id="GO:0015087">
    <property type="term" value="F:cobalt ion transmembrane transporter activity"/>
    <property type="evidence" value="ECO:0007669"/>
    <property type="project" value="TreeGrafter"/>
</dbReference>
<dbReference type="Proteomes" id="UP000064912">
    <property type="component" value="Chromosome"/>
</dbReference>
<name>A0A0D6B586_RHOSU</name>
<keyword evidence="8 12" id="KW-1133">Transmembrane helix</keyword>
<evidence type="ECO:0000313" key="13">
    <source>
        <dbReference type="EMBL" id="BAQ69879.1"/>
    </source>
</evidence>
<dbReference type="Gene3D" id="3.30.460.20">
    <property type="entry name" value="CorA soluble domain-like"/>
    <property type="match status" value="1"/>
</dbReference>
<dbReference type="PATRIC" id="fig|35806.4.peg.2809"/>
<evidence type="ECO:0000256" key="6">
    <source>
        <dbReference type="ARBA" id="ARBA00022692"/>
    </source>
</evidence>
<comment type="subcellular location">
    <subcellularLocation>
        <location evidence="1">Cell membrane</location>
        <topology evidence="1">Multi-pass membrane protein</topology>
    </subcellularLocation>
</comment>
<evidence type="ECO:0000256" key="10">
    <source>
        <dbReference type="ARBA" id="ARBA00023136"/>
    </source>
</evidence>
<protein>
    <submittedName>
        <fullName evidence="13">Magnesium transporter, CorA family</fullName>
    </submittedName>
</protein>
<dbReference type="GO" id="GO:0015095">
    <property type="term" value="F:magnesium ion transmembrane transporter activity"/>
    <property type="evidence" value="ECO:0007669"/>
    <property type="project" value="TreeGrafter"/>
</dbReference>
<evidence type="ECO:0000256" key="8">
    <source>
        <dbReference type="ARBA" id="ARBA00022989"/>
    </source>
</evidence>
<feature type="coiled-coil region" evidence="11">
    <location>
        <begin position="147"/>
        <end position="181"/>
    </location>
</feature>
<dbReference type="InterPro" id="IPR002523">
    <property type="entry name" value="MgTranspt_CorA/ZnTranspt_ZntB"/>
</dbReference>
<evidence type="ECO:0000256" key="9">
    <source>
        <dbReference type="ARBA" id="ARBA00023065"/>
    </source>
</evidence>
<dbReference type="Pfam" id="PF01544">
    <property type="entry name" value="CorA"/>
    <property type="match status" value="1"/>
</dbReference>
<accession>A0A0D6B586</accession>
<dbReference type="InterPro" id="IPR045863">
    <property type="entry name" value="CorA_TM1_TM2"/>
</dbReference>
<sequence>MSTVPLQPLAAFDIGPDGTTSPVADPWPDAAPGPGAAWRWLHFALTDPALVDWTEAHLPVVAAAAIVQTETRPRCTSLEGGLVVNMRGVNLNPGAEPEDMVSLRLWVGPGLVVSVRRSKVFALDDLRRAAESGTAPASPGAFLAEIAEGLTDRLEAVSVELEDQTDALEEAILEREEDNAADGLASLRRKAIRLRRHAGPQREALVRLSEGSSGPGLIDAEARILLGESANRAARTVEELDAVTARLVALHDHLEGQRGTAMARNGYVLSVVAAIFLPLGFLTGLFGVNVAGMPGTASPWAFALLSAANVALALGLLALFRLLRWL</sequence>
<keyword evidence="6 12" id="KW-0812">Transmembrane</keyword>
<comment type="similarity">
    <text evidence="2">Belongs to the CorA metal ion transporter (MIT) (TC 1.A.35) family.</text>
</comment>
<evidence type="ECO:0000256" key="5">
    <source>
        <dbReference type="ARBA" id="ARBA00022519"/>
    </source>
</evidence>
<evidence type="ECO:0000256" key="3">
    <source>
        <dbReference type="ARBA" id="ARBA00022448"/>
    </source>
</evidence>
<dbReference type="AlphaFoldDB" id="A0A0D6B586"/>